<dbReference type="GO" id="GO:0000815">
    <property type="term" value="C:ESCRT III complex"/>
    <property type="evidence" value="ECO:0007669"/>
    <property type="project" value="TreeGrafter"/>
</dbReference>
<dbReference type="Gene3D" id="1.10.287.1060">
    <property type="entry name" value="ESAT-6-like"/>
    <property type="match status" value="1"/>
</dbReference>
<keyword evidence="7" id="KW-0175">Coiled coil</keyword>
<dbReference type="GO" id="GO:0032511">
    <property type="term" value="P:late endosome to vacuole transport via multivesicular body sorting pathway"/>
    <property type="evidence" value="ECO:0007669"/>
    <property type="project" value="TreeGrafter"/>
</dbReference>
<reference evidence="9 10" key="1">
    <citation type="journal article" date="2011" name="Genome Res.">
        <title>Phylogeny-wide analysis of social amoeba genomes highlights ancient origins for complex intercellular communication.</title>
        <authorList>
            <person name="Heidel A.J."/>
            <person name="Lawal H.M."/>
            <person name="Felder M."/>
            <person name="Schilde C."/>
            <person name="Helps N.R."/>
            <person name="Tunggal B."/>
            <person name="Rivero F."/>
            <person name="John U."/>
            <person name="Schleicher M."/>
            <person name="Eichinger L."/>
            <person name="Platzer M."/>
            <person name="Noegel A.A."/>
            <person name="Schaap P."/>
            <person name="Gloeckner G."/>
        </authorList>
    </citation>
    <scope>NUCLEOTIDE SEQUENCE [LARGE SCALE GENOMIC DNA]</scope>
    <source>
        <strain evidence="10">ATCC 26659 / Pp 5 / PN500</strain>
    </source>
</reference>
<keyword evidence="5" id="KW-0653">Protein transport</keyword>
<dbReference type="InterPro" id="IPR005024">
    <property type="entry name" value="Snf7_fam"/>
</dbReference>
<dbReference type="GO" id="GO:0005771">
    <property type="term" value="C:multivesicular body"/>
    <property type="evidence" value="ECO:0007669"/>
    <property type="project" value="TreeGrafter"/>
</dbReference>
<gene>
    <name evidence="9" type="primary">vps20</name>
    <name evidence="9" type="ORF">PPL_04151</name>
</gene>
<dbReference type="PANTHER" id="PTHR22761">
    <property type="entry name" value="CHARGED MULTIVESICULAR BODY PROTEIN"/>
    <property type="match status" value="1"/>
</dbReference>
<dbReference type="Proteomes" id="UP000001396">
    <property type="component" value="Unassembled WGS sequence"/>
</dbReference>
<feature type="coiled-coil region" evidence="7">
    <location>
        <begin position="78"/>
        <end position="173"/>
    </location>
</feature>
<evidence type="ECO:0000256" key="1">
    <source>
        <dbReference type="ARBA" id="ARBA00004608"/>
    </source>
</evidence>
<keyword evidence="4" id="KW-0967">Endosome</keyword>
<dbReference type="FunCoup" id="D3B660">
    <property type="interactions" value="500"/>
</dbReference>
<dbReference type="AlphaFoldDB" id="D3B660"/>
<keyword evidence="10" id="KW-1185">Reference proteome</keyword>
<comment type="subcellular location">
    <subcellularLocation>
        <location evidence="1">Endosome membrane</location>
    </subcellularLocation>
</comment>
<evidence type="ECO:0000256" key="2">
    <source>
        <dbReference type="ARBA" id="ARBA00006190"/>
    </source>
</evidence>
<dbReference type="RefSeq" id="XP_020435475.1">
    <property type="nucleotide sequence ID" value="XM_020575061.1"/>
</dbReference>
<dbReference type="GO" id="GO:0006900">
    <property type="term" value="P:vesicle budding from membrane"/>
    <property type="evidence" value="ECO:0007669"/>
    <property type="project" value="TreeGrafter"/>
</dbReference>
<protein>
    <submittedName>
        <fullName evidence="9">SNF7 family protein</fullName>
    </submittedName>
</protein>
<dbReference type="EMBL" id="ADBJ01000017">
    <property type="protein sequence ID" value="EFA83358.1"/>
    <property type="molecule type" value="Genomic_DNA"/>
</dbReference>
<keyword evidence="3" id="KW-0813">Transport</keyword>
<evidence type="ECO:0000256" key="3">
    <source>
        <dbReference type="ARBA" id="ARBA00022448"/>
    </source>
</evidence>
<evidence type="ECO:0000256" key="4">
    <source>
        <dbReference type="ARBA" id="ARBA00022753"/>
    </source>
</evidence>
<dbReference type="GeneID" id="31359638"/>
<sequence>MGGMFSFCGGSARKDQISDKDKAVLELKIQRDKLKQYQIKINLVIQRETEIARECAKNNKKQQAILALKKRKYQEKLLEDTDQNLMNIQEMVSTIEQAHIQIKIAEQLKQGNNALKELHKEMSLEEIENIMSDTQDAVDYQNEISEALSGKFTQEEEDELMAELDQMEKQQLKSKFPEVPNNDLKINVNLDHVLPTKLPSSPKSKPIAAEAEEIEVGIEEVEASSKPTKERDRVPEMAI</sequence>
<proteinExistence type="inferred from homology"/>
<comment type="caution">
    <text evidence="9">The sequence shown here is derived from an EMBL/GenBank/DDBJ whole genome shotgun (WGS) entry which is preliminary data.</text>
</comment>
<name>D3B660_HETP5</name>
<dbReference type="PANTHER" id="PTHR22761:SF5">
    <property type="entry name" value="CHARGED MULTIVESICULAR BODY PROTEIN 6"/>
    <property type="match status" value="1"/>
</dbReference>
<evidence type="ECO:0000313" key="10">
    <source>
        <dbReference type="Proteomes" id="UP000001396"/>
    </source>
</evidence>
<feature type="region of interest" description="Disordered" evidence="8">
    <location>
        <begin position="219"/>
        <end position="239"/>
    </location>
</feature>
<evidence type="ECO:0000256" key="5">
    <source>
        <dbReference type="ARBA" id="ARBA00022927"/>
    </source>
</evidence>
<organism evidence="9 10">
    <name type="scientific">Heterostelium pallidum (strain ATCC 26659 / Pp 5 / PN500)</name>
    <name type="common">Cellular slime mold</name>
    <name type="synonym">Polysphondylium pallidum</name>
    <dbReference type="NCBI Taxonomy" id="670386"/>
    <lineage>
        <taxon>Eukaryota</taxon>
        <taxon>Amoebozoa</taxon>
        <taxon>Evosea</taxon>
        <taxon>Eumycetozoa</taxon>
        <taxon>Dictyostelia</taxon>
        <taxon>Acytosteliales</taxon>
        <taxon>Acytosteliaceae</taxon>
        <taxon>Heterostelium</taxon>
    </lineage>
</organism>
<dbReference type="GO" id="GO:0015031">
    <property type="term" value="P:protein transport"/>
    <property type="evidence" value="ECO:0007669"/>
    <property type="project" value="UniProtKB-KW"/>
</dbReference>
<evidence type="ECO:0000256" key="6">
    <source>
        <dbReference type="ARBA" id="ARBA00023136"/>
    </source>
</evidence>
<accession>D3B660</accession>
<dbReference type="STRING" id="670386.D3B660"/>
<dbReference type="InParanoid" id="D3B660"/>
<dbReference type="Pfam" id="PF03357">
    <property type="entry name" value="Snf7"/>
    <property type="match status" value="1"/>
</dbReference>
<keyword evidence="6" id="KW-0472">Membrane</keyword>
<comment type="similarity">
    <text evidence="2">Belongs to the SNF7 family.</text>
</comment>
<evidence type="ECO:0000313" key="9">
    <source>
        <dbReference type="EMBL" id="EFA83358.1"/>
    </source>
</evidence>
<dbReference type="OMA" id="RAKQPAM"/>
<feature type="compositionally biased region" description="Basic and acidic residues" evidence="8">
    <location>
        <begin position="227"/>
        <end position="239"/>
    </location>
</feature>
<evidence type="ECO:0000256" key="7">
    <source>
        <dbReference type="SAM" id="Coils"/>
    </source>
</evidence>
<evidence type="ECO:0000256" key="8">
    <source>
        <dbReference type="SAM" id="MobiDB-lite"/>
    </source>
</evidence>